<name>A0A0E9ULQ7_ANGAN</name>
<reference evidence="1" key="2">
    <citation type="journal article" date="2015" name="Fish Shellfish Immunol.">
        <title>Early steps in the European eel (Anguilla anguilla)-Vibrio vulnificus interaction in the gills: Role of the RtxA13 toxin.</title>
        <authorList>
            <person name="Callol A."/>
            <person name="Pajuelo D."/>
            <person name="Ebbesson L."/>
            <person name="Teles M."/>
            <person name="MacKenzie S."/>
            <person name="Amaro C."/>
        </authorList>
    </citation>
    <scope>NUCLEOTIDE SEQUENCE</scope>
</reference>
<proteinExistence type="predicted"/>
<dbReference type="AlphaFoldDB" id="A0A0E9ULQ7"/>
<organism evidence="1">
    <name type="scientific">Anguilla anguilla</name>
    <name type="common">European freshwater eel</name>
    <name type="synonym">Muraena anguilla</name>
    <dbReference type="NCBI Taxonomy" id="7936"/>
    <lineage>
        <taxon>Eukaryota</taxon>
        <taxon>Metazoa</taxon>
        <taxon>Chordata</taxon>
        <taxon>Craniata</taxon>
        <taxon>Vertebrata</taxon>
        <taxon>Euteleostomi</taxon>
        <taxon>Actinopterygii</taxon>
        <taxon>Neopterygii</taxon>
        <taxon>Teleostei</taxon>
        <taxon>Anguilliformes</taxon>
        <taxon>Anguillidae</taxon>
        <taxon>Anguilla</taxon>
    </lineage>
</organism>
<accession>A0A0E9ULQ7</accession>
<protein>
    <submittedName>
        <fullName evidence="1">Uncharacterized protein</fullName>
    </submittedName>
</protein>
<reference evidence="1" key="1">
    <citation type="submission" date="2014-11" db="EMBL/GenBank/DDBJ databases">
        <authorList>
            <person name="Amaro Gonzalez C."/>
        </authorList>
    </citation>
    <scope>NUCLEOTIDE SEQUENCE</scope>
</reference>
<sequence>MQTEAMQVKYLAQRYNGSVLPRNRNFRLQDQFVTHYTTPPPYTDRPCF</sequence>
<dbReference type="EMBL" id="GBXM01042689">
    <property type="protein sequence ID" value="JAH65888.1"/>
    <property type="molecule type" value="Transcribed_RNA"/>
</dbReference>
<evidence type="ECO:0000313" key="1">
    <source>
        <dbReference type="EMBL" id="JAH65888.1"/>
    </source>
</evidence>